<feature type="transmembrane region" description="Helical" evidence="1">
    <location>
        <begin position="423"/>
        <end position="448"/>
    </location>
</feature>
<dbReference type="EMBL" id="CAMXCT030001460">
    <property type="protein sequence ID" value="CAL4777626.1"/>
    <property type="molecule type" value="Genomic_DNA"/>
</dbReference>
<proteinExistence type="predicted"/>
<evidence type="ECO:0000313" key="3">
    <source>
        <dbReference type="EMBL" id="CAL1143689.1"/>
    </source>
</evidence>
<feature type="transmembrane region" description="Helical" evidence="1">
    <location>
        <begin position="454"/>
        <end position="473"/>
    </location>
</feature>
<feature type="transmembrane region" description="Helical" evidence="1">
    <location>
        <begin position="354"/>
        <end position="377"/>
    </location>
</feature>
<feature type="transmembrane region" description="Helical" evidence="1">
    <location>
        <begin position="239"/>
        <end position="259"/>
    </location>
</feature>
<keyword evidence="1" id="KW-0812">Transmembrane</keyword>
<keyword evidence="1" id="KW-1133">Transmembrane helix</keyword>
<protein>
    <submittedName>
        <fullName evidence="2">Uncharacterized protein</fullName>
    </submittedName>
</protein>
<feature type="transmembrane region" description="Helical" evidence="1">
    <location>
        <begin position="99"/>
        <end position="122"/>
    </location>
</feature>
<evidence type="ECO:0000313" key="2">
    <source>
        <dbReference type="EMBL" id="CAI3990314.1"/>
    </source>
</evidence>
<accession>A0A9P1CEI1</accession>
<reference evidence="3" key="2">
    <citation type="submission" date="2024-04" db="EMBL/GenBank/DDBJ databases">
        <authorList>
            <person name="Chen Y."/>
            <person name="Shah S."/>
            <person name="Dougan E. K."/>
            <person name="Thang M."/>
            <person name="Chan C."/>
        </authorList>
    </citation>
    <scope>NUCLEOTIDE SEQUENCE [LARGE SCALE GENOMIC DNA]</scope>
</reference>
<feature type="transmembrane region" description="Helical" evidence="1">
    <location>
        <begin position="134"/>
        <end position="152"/>
    </location>
</feature>
<gene>
    <name evidence="2" type="ORF">C1SCF055_LOCUS17313</name>
</gene>
<evidence type="ECO:0000256" key="1">
    <source>
        <dbReference type="SAM" id="Phobius"/>
    </source>
</evidence>
<dbReference type="OrthoDB" id="420379at2759"/>
<sequence length="482" mass="54546">MPRPSFSVKEVVSTRSIIRTTDLEILRGITLRESLHRAGALWRTNPRQLTPKAQEECYQRSRYVDHLDIFISHTWQSSGISKTWSLLLQSGWQNAAGGWLLGVALAFVLCATETLPLPFSLVVPLGQWSELCPVGPWAMIFGFLGTCLGLFLSPYCSFRCQRAADLCFIDAACIHQTDAALMHRGIRGIGSFLLVSKELRILWSPAYLQRLWCVFELATYKKMNISGRISLAPLFVEKAVMMGYFGILCLAAALFILRVNRSRTIFSGLPFLGTAPFSVTVHMLRRNYESKHQLESQFADFDLDFVQCSNESDRHFVHAAIVELYGSKEAFAEFVRGPLRQELLEPLNENTMPAYYTLLLVIPMVSLVLDTLIGVWMCGPPTELFWLYLVSRAILCILHFPACADLTIWLCDRYAKPWHPSPILDYLQTFILFAAFMIHAAGGLMLTLRVHGKGSWWMLLGCFFLFSGVRAALNYKGLSCRR</sequence>
<organism evidence="2">
    <name type="scientific">Cladocopium goreaui</name>
    <dbReference type="NCBI Taxonomy" id="2562237"/>
    <lineage>
        <taxon>Eukaryota</taxon>
        <taxon>Sar</taxon>
        <taxon>Alveolata</taxon>
        <taxon>Dinophyceae</taxon>
        <taxon>Suessiales</taxon>
        <taxon>Symbiodiniaceae</taxon>
        <taxon>Cladocopium</taxon>
    </lineage>
</organism>
<keyword evidence="4" id="KW-1185">Reference proteome</keyword>
<dbReference type="EMBL" id="CAMXCT010001460">
    <property type="protein sequence ID" value="CAI3990314.1"/>
    <property type="molecule type" value="Genomic_DNA"/>
</dbReference>
<name>A0A9P1CEI1_9DINO</name>
<feature type="transmembrane region" description="Helical" evidence="1">
    <location>
        <begin position="389"/>
        <end position="411"/>
    </location>
</feature>
<comment type="caution">
    <text evidence="2">The sequence shown here is derived from an EMBL/GenBank/DDBJ whole genome shotgun (WGS) entry which is preliminary data.</text>
</comment>
<dbReference type="AlphaFoldDB" id="A0A9P1CEI1"/>
<keyword evidence="1" id="KW-0472">Membrane</keyword>
<dbReference type="EMBL" id="CAMXCT020001460">
    <property type="protein sequence ID" value="CAL1143689.1"/>
    <property type="molecule type" value="Genomic_DNA"/>
</dbReference>
<reference evidence="2" key="1">
    <citation type="submission" date="2022-10" db="EMBL/GenBank/DDBJ databases">
        <authorList>
            <person name="Chen Y."/>
            <person name="Dougan E. K."/>
            <person name="Chan C."/>
            <person name="Rhodes N."/>
            <person name="Thang M."/>
        </authorList>
    </citation>
    <scope>NUCLEOTIDE SEQUENCE</scope>
</reference>
<dbReference type="Proteomes" id="UP001152797">
    <property type="component" value="Unassembled WGS sequence"/>
</dbReference>
<evidence type="ECO:0000313" key="4">
    <source>
        <dbReference type="Proteomes" id="UP001152797"/>
    </source>
</evidence>